<protein>
    <submittedName>
        <fullName evidence="3">Uncharacterized protein</fullName>
    </submittedName>
</protein>
<keyword evidence="1" id="KW-0472">Membrane</keyword>
<dbReference type="KEGG" id="tasa:A1Q1_02517"/>
<name>J5T0I8_TRIAS</name>
<feature type="transmembrane region" description="Helical" evidence="1">
    <location>
        <begin position="120"/>
        <end position="141"/>
    </location>
</feature>
<evidence type="ECO:0000313" key="3">
    <source>
        <dbReference type="EMBL" id="EJT48496.1"/>
    </source>
</evidence>
<accession>J5T0I8</accession>
<evidence type="ECO:0000313" key="4">
    <source>
        <dbReference type="Proteomes" id="UP000002748"/>
    </source>
</evidence>
<dbReference type="GeneID" id="25986031"/>
<dbReference type="VEuPathDB" id="FungiDB:A1Q1_02517"/>
<keyword evidence="2" id="KW-0732">Signal</keyword>
<dbReference type="HOGENOM" id="CLU_1579618_0_0_1"/>
<organism evidence="3 4">
    <name type="scientific">Trichosporon asahii var. asahii (strain ATCC 90039 / CBS 2479 / JCM 2466 / KCTC 7840 / NBRC 103889/ NCYC 2677 / UAMH 7654)</name>
    <name type="common">Yeast</name>
    <dbReference type="NCBI Taxonomy" id="1186058"/>
    <lineage>
        <taxon>Eukaryota</taxon>
        <taxon>Fungi</taxon>
        <taxon>Dikarya</taxon>
        <taxon>Basidiomycota</taxon>
        <taxon>Agaricomycotina</taxon>
        <taxon>Tremellomycetes</taxon>
        <taxon>Trichosporonales</taxon>
        <taxon>Trichosporonaceae</taxon>
        <taxon>Trichosporon</taxon>
    </lineage>
</organism>
<keyword evidence="1" id="KW-0812">Transmembrane</keyword>
<feature type="transmembrane region" description="Helical" evidence="1">
    <location>
        <begin position="87"/>
        <end position="108"/>
    </location>
</feature>
<reference evidence="3 4" key="1">
    <citation type="journal article" date="2012" name="Eukaryot. Cell">
        <title>Draft genome sequence of CBS 2479, the standard type strain of Trichosporon asahii.</title>
        <authorList>
            <person name="Yang R.Y."/>
            <person name="Li H.T."/>
            <person name="Zhu H."/>
            <person name="Zhou G.P."/>
            <person name="Wang M."/>
            <person name="Wang L."/>
        </authorList>
    </citation>
    <scope>NUCLEOTIDE SEQUENCE [LARGE SCALE GENOMIC DNA]</scope>
    <source>
        <strain evidence="4">ATCC 90039 / CBS 2479 / JCM 2466 / KCTC 7840 / NCYC 2677 / UAMH 7654</strain>
    </source>
</reference>
<dbReference type="EMBL" id="ALBS01000203">
    <property type="protein sequence ID" value="EJT48496.1"/>
    <property type="molecule type" value="Genomic_DNA"/>
</dbReference>
<comment type="caution">
    <text evidence="3">The sequence shown here is derived from an EMBL/GenBank/DDBJ whole genome shotgun (WGS) entry which is preliminary data.</text>
</comment>
<proteinExistence type="predicted"/>
<sequence>MIGRIRNNLFWTIAVLFLAKFIAVVCTLDDALGIRDSWSEEIDGHRRYPEEYAGSLHWRASVGRFRRRVLLLRSVSICTQKYQPKAWLLYLGWDLTLVPACMIMHVLLQHDARDFIHDEGVWLADAVVWLLILIFIFRALWAAPLGFKEIMKTPMHELEFKLQAKGIEV</sequence>
<feature type="chain" id="PRO_5003785481" evidence="2">
    <location>
        <begin position="28"/>
        <end position="169"/>
    </location>
</feature>
<evidence type="ECO:0000256" key="1">
    <source>
        <dbReference type="SAM" id="Phobius"/>
    </source>
</evidence>
<dbReference type="RefSeq" id="XP_014179254.1">
    <property type="nucleotide sequence ID" value="XM_014323779.1"/>
</dbReference>
<evidence type="ECO:0000256" key="2">
    <source>
        <dbReference type="SAM" id="SignalP"/>
    </source>
</evidence>
<gene>
    <name evidence="3" type="ORF">A1Q1_02517</name>
</gene>
<dbReference type="AlphaFoldDB" id="J5T0I8"/>
<feature type="signal peptide" evidence="2">
    <location>
        <begin position="1"/>
        <end position="27"/>
    </location>
</feature>
<dbReference type="Proteomes" id="UP000002748">
    <property type="component" value="Unassembled WGS sequence"/>
</dbReference>
<keyword evidence="1" id="KW-1133">Transmembrane helix</keyword>